<dbReference type="PRINTS" id="PR01176">
    <property type="entry name" value="GABABRECEPTR"/>
</dbReference>
<organism evidence="13">
    <name type="scientific">Papilio xuthus</name>
    <name type="common">Asian swallowtail butterfly</name>
    <dbReference type="NCBI Taxonomy" id="66420"/>
    <lineage>
        <taxon>Eukaryota</taxon>
        <taxon>Metazoa</taxon>
        <taxon>Ecdysozoa</taxon>
        <taxon>Arthropoda</taxon>
        <taxon>Hexapoda</taxon>
        <taxon>Insecta</taxon>
        <taxon>Pterygota</taxon>
        <taxon>Neoptera</taxon>
        <taxon>Endopterygota</taxon>
        <taxon>Lepidoptera</taxon>
        <taxon>Glossata</taxon>
        <taxon>Ditrysia</taxon>
        <taxon>Papilionoidea</taxon>
        <taxon>Papilionidae</taxon>
        <taxon>Papilioninae</taxon>
        <taxon>Papilio</taxon>
    </lineage>
</organism>
<evidence type="ECO:0000256" key="11">
    <source>
        <dbReference type="SAM" id="Phobius"/>
    </source>
</evidence>
<sequence length="296" mass="33652">AFPFICSARAGLLMTGFSFAFGAMFSKTWRVHSIFTDVKLNKKVIRDYQLFMVVGVLLAIDIAIMSTWQIFYPFYRATKQMEPYPHPTSEDIVIVQENEYCQSEKMTIFVGIIYVYKGLLLVFGAFLAWETRHVSIPALNDSKHIGLSVYNVLIMCIMGAPIAHVLADHKDALFVLISIFIIFCTTATLCLVFVPKLLELRRNGQPGAAGSRIRATLRPATTHECRDPGPELERRLKELRQYNNRYRRTLQAKENELQMLLSKLGSDASSESSTRESRSPAQRVRLPTTRENISHP</sequence>
<feature type="region of interest" description="Disordered" evidence="10">
    <location>
        <begin position="263"/>
        <end position="296"/>
    </location>
</feature>
<comment type="subcellular location">
    <subcellularLocation>
        <location evidence="1">Membrane</location>
        <topology evidence="1">Multi-pass membrane protein</topology>
    </subcellularLocation>
</comment>
<reference evidence="13" key="1">
    <citation type="submission" date="2025-08" db="UniProtKB">
        <authorList>
            <consortium name="RefSeq"/>
        </authorList>
    </citation>
    <scope>IDENTIFICATION</scope>
</reference>
<name>A0AAJ7E5J7_PAPXU</name>
<gene>
    <name evidence="13" type="primary">LOC106114783</name>
</gene>
<keyword evidence="6" id="KW-0675">Receptor</keyword>
<evidence type="ECO:0000256" key="3">
    <source>
        <dbReference type="ARBA" id="ARBA00022989"/>
    </source>
</evidence>
<keyword evidence="3 11" id="KW-1133">Transmembrane helix</keyword>
<accession>A0AAJ7E5J7</accession>
<evidence type="ECO:0000256" key="9">
    <source>
        <dbReference type="SAM" id="Coils"/>
    </source>
</evidence>
<evidence type="ECO:0000256" key="2">
    <source>
        <dbReference type="ARBA" id="ARBA00022692"/>
    </source>
</evidence>
<evidence type="ECO:0000313" key="13">
    <source>
        <dbReference type="RefSeq" id="XP_013163556.1"/>
    </source>
</evidence>
<keyword evidence="9" id="KW-0175">Coiled coil</keyword>
<dbReference type="PANTHER" id="PTHR10519">
    <property type="entry name" value="GABA-B RECEPTOR"/>
    <property type="match status" value="1"/>
</dbReference>
<keyword evidence="7" id="KW-0325">Glycoprotein</keyword>
<evidence type="ECO:0000256" key="4">
    <source>
        <dbReference type="ARBA" id="ARBA00023040"/>
    </source>
</evidence>
<dbReference type="KEGG" id="pxu:106114783"/>
<dbReference type="PROSITE" id="PS50259">
    <property type="entry name" value="G_PROTEIN_RECEP_F3_4"/>
    <property type="match status" value="1"/>
</dbReference>
<dbReference type="Pfam" id="PF00003">
    <property type="entry name" value="7tm_3"/>
    <property type="match status" value="1"/>
</dbReference>
<feature type="transmembrane region" description="Helical" evidence="11">
    <location>
        <begin position="50"/>
        <end position="71"/>
    </location>
</feature>
<feature type="transmembrane region" description="Helical" evidence="11">
    <location>
        <begin position="108"/>
        <end position="129"/>
    </location>
</feature>
<dbReference type="GO" id="GO:0007214">
    <property type="term" value="P:gamma-aminobutyric acid signaling pathway"/>
    <property type="evidence" value="ECO:0007669"/>
    <property type="project" value="TreeGrafter"/>
</dbReference>
<feature type="coiled-coil region" evidence="9">
    <location>
        <begin position="236"/>
        <end position="263"/>
    </location>
</feature>
<dbReference type="InterPro" id="IPR002455">
    <property type="entry name" value="GPCR3_GABA-B"/>
</dbReference>
<feature type="transmembrane region" description="Helical" evidence="11">
    <location>
        <begin position="173"/>
        <end position="194"/>
    </location>
</feature>
<dbReference type="Proteomes" id="UP000694872">
    <property type="component" value="Unplaced"/>
</dbReference>
<evidence type="ECO:0000259" key="12">
    <source>
        <dbReference type="PROSITE" id="PS50259"/>
    </source>
</evidence>
<keyword evidence="2 11" id="KW-0812">Transmembrane</keyword>
<dbReference type="AlphaFoldDB" id="A0AAJ7E5J7"/>
<dbReference type="GO" id="GO:0038039">
    <property type="term" value="C:G protein-coupled receptor heterodimeric complex"/>
    <property type="evidence" value="ECO:0007669"/>
    <property type="project" value="TreeGrafter"/>
</dbReference>
<protein>
    <submittedName>
        <fullName evidence="13">Gamma-aminobutyric acid type B receptor subunit 2-like</fullName>
    </submittedName>
</protein>
<dbReference type="InterPro" id="IPR017978">
    <property type="entry name" value="GPCR_3_C"/>
</dbReference>
<evidence type="ECO:0000256" key="1">
    <source>
        <dbReference type="ARBA" id="ARBA00004141"/>
    </source>
</evidence>
<feature type="transmembrane region" description="Helical" evidence="11">
    <location>
        <begin position="149"/>
        <end position="167"/>
    </location>
</feature>
<evidence type="ECO:0000256" key="10">
    <source>
        <dbReference type="SAM" id="MobiDB-lite"/>
    </source>
</evidence>
<feature type="domain" description="G-protein coupled receptors family 3 profile" evidence="12">
    <location>
        <begin position="1"/>
        <end position="197"/>
    </location>
</feature>
<evidence type="ECO:0000256" key="5">
    <source>
        <dbReference type="ARBA" id="ARBA00023136"/>
    </source>
</evidence>
<dbReference type="RefSeq" id="XP_013163556.1">
    <property type="nucleotide sequence ID" value="XM_013308102.1"/>
</dbReference>
<dbReference type="GeneID" id="106114783"/>
<feature type="transmembrane region" description="Helical" evidence="11">
    <location>
        <begin position="12"/>
        <end position="29"/>
    </location>
</feature>
<dbReference type="GO" id="GO:0004965">
    <property type="term" value="F:G protein-coupled GABA receptor activity"/>
    <property type="evidence" value="ECO:0007669"/>
    <property type="project" value="InterPro"/>
</dbReference>
<evidence type="ECO:0000256" key="7">
    <source>
        <dbReference type="ARBA" id="ARBA00023180"/>
    </source>
</evidence>
<feature type="non-terminal residue" evidence="13">
    <location>
        <position position="1"/>
    </location>
</feature>
<evidence type="ECO:0000256" key="6">
    <source>
        <dbReference type="ARBA" id="ARBA00023170"/>
    </source>
</evidence>
<feature type="non-terminal residue" evidence="13">
    <location>
        <position position="296"/>
    </location>
</feature>
<proteinExistence type="predicted"/>
<keyword evidence="4" id="KW-0297">G-protein coupled receptor</keyword>
<keyword evidence="8" id="KW-0807">Transducer</keyword>
<keyword evidence="5 11" id="KW-0472">Membrane</keyword>
<evidence type="ECO:0000256" key="8">
    <source>
        <dbReference type="ARBA" id="ARBA00023224"/>
    </source>
</evidence>
<dbReference type="PANTHER" id="PTHR10519:SF74">
    <property type="entry name" value="GAMMA-AMINOBUTYRIC ACID TYPE B RECEPTOR SUBUNIT 2"/>
    <property type="match status" value="1"/>
</dbReference>